<evidence type="ECO:0000313" key="1">
    <source>
        <dbReference type="EMBL" id="GGB13800.1"/>
    </source>
</evidence>
<organism evidence="1 2">
    <name type="scientific">Brucella endophytica</name>
    <dbReference type="NCBI Taxonomy" id="1963359"/>
    <lineage>
        <taxon>Bacteria</taxon>
        <taxon>Pseudomonadati</taxon>
        <taxon>Pseudomonadota</taxon>
        <taxon>Alphaproteobacteria</taxon>
        <taxon>Hyphomicrobiales</taxon>
        <taxon>Brucellaceae</taxon>
        <taxon>Brucella/Ochrobactrum group</taxon>
        <taxon>Brucella</taxon>
    </lineage>
</organism>
<dbReference type="RefSeq" id="WP_188826575.1">
    <property type="nucleotide sequence ID" value="NZ_BMHH01000055.1"/>
</dbReference>
<accession>A0A916WLP2</accession>
<gene>
    <name evidence="1" type="ORF">GCM10011491_46840</name>
</gene>
<name>A0A916WLP2_9HYPH</name>
<reference evidence="1" key="2">
    <citation type="submission" date="2020-09" db="EMBL/GenBank/DDBJ databases">
        <authorList>
            <person name="Sun Q."/>
            <person name="Zhou Y."/>
        </authorList>
    </citation>
    <scope>NUCLEOTIDE SEQUENCE</scope>
    <source>
        <strain evidence="1">CGMCC 1.15082</strain>
    </source>
</reference>
<comment type="caution">
    <text evidence="1">The sequence shown here is derived from an EMBL/GenBank/DDBJ whole genome shotgun (WGS) entry which is preliminary data.</text>
</comment>
<dbReference type="SUPFAM" id="SSF49373">
    <property type="entry name" value="Invasin/intimin cell-adhesion fragments"/>
    <property type="match status" value="1"/>
</dbReference>
<proteinExistence type="predicted"/>
<keyword evidence="2" id="KW-1185">Reference proteome</keyword>
<dbReference type="InterPro" id="IPR013783">
    <property type="entry name" value="Ig-like_fold"/>
</dbReference>
<dbReference type="InterPro" id="IPR008964">
    <property type="entry name" value="Invasin/intimin_cell_adhesion"/>
</dbReference>
<dbReference type="Proteomes" id="UP000646478">
    <property type="component" value="Unassembled WGS sequence"/>
</dbReference>
<dbReference type="Gene3D" id="2.60.40.10">
    <property type="entry name" value="Immunoglobulins"/>
    <property type="match status" value="1"/>
</dbReference>
<evidence type="ECO:0000313" key="2">
    <source>
        <dbReference type="Proteomes" id="UP000646478"/>
    </source>
</evidence>
<protein>
    <submittedName>
        <fullName evidence="1">Uncharacterized protein</fullName>
    </submittedName>
</protein>
<dbReference type="EMBL" id="BMHH01000055">
    <property type="protein sequence ID" value="GGB13800.1"/>
    <property type="molecule type" value="Genomic_DNA"/>
</dbReference>
<reference evidence="1" key="1">
    <citation type="journal article" date="2014" name="Int. J. Syst. Evol. Microbiol.">
        <title>Complete genome sequence of Corynebacterium casei LMG S-19264T (=DSM 44701T), isolated from a smear-ripened cheese.</title>
        <authorList>
            <consortium name="US DOE Joint Genome Institute (JGI-PGF)"/>
            <person name="Walter F."/>
            <person name="Albersmeier A."/>
            <person name="Kalinowski J."/>
            <person name="Ruckert C."/>
        </authorList>
    </citation>
    <scope>NUCLEOTIDE SEQUENCE</scope>
    <source>
        <strain evidence="1">CGMCC 1.15082</strain>
    </source>
</reference>
<sequence length="351" mass="37085">MSKAPDIKKAGVGDTNLYVDLTFTPGALADGTYDNIATAKLTQGQGNDAQLVSGYYIQFKINGGFAKLKDAEKDGTVTVQTAVNGRATAPFMDTVGETQTMTATVVKNASGDPYPPGTYDTASFTFTAPPRKVILYPSFDGASSDNSASNCVLAAVVRKSDDTVDGYSGPVVFTVDSPAQFVDYDSGNPQQKTVTATNGFAEASFQDNSGNKDSVNMTAMLGDSSAATGDPLAFNFYNDPWDTNGQLLFKANPYDDNNTGSIIAQYSFNSTKPPQSSTLYLCLEAKSSAKFVNTTGYVNDKVFQVNNPVSSSNYSSVSIQDAIKELNVTLNVTVQGQAPSTSTILNFGQSS</sequence>
<dbReference type="AlphaFoldDB" id="A0A916WLP2"/>